<name>A0A834C289_ORYME</name>
<sequence>MGGTQGSVLFFGLLVIISRSLASEGTSHETSQSTTNATSSSSGHETAVISTLPIVSWKWHHVSEPYLVALWILVCWLCKLGESQSLMGLDLQGSCRSQHLLID</sequence>
<feature type="signal peptide" evidence="2">
    <location>
        <begin position="1"/>
        <end position="22"/>
    </location>
</feature>
<feature type="chain" id="PRO_5032418725" evidence="2">
    <location>
        <begin position="23"/>
        <end position="103"/>
    </location>
</feature>
<reference evidence="3" key="1">
    <citation type="journal article" name="BMC Genomics">
        <title>Long-read sequencing and de novo genome assembly of marine medaka (Oryzias melastigma).</title>
        <authorList>
            <person name="Liang P."/>
            <person name="Saqib H.S.A."/>
            <person name="Ni X."/>
            <person name="Shen Y."/>
        </authorList>
    </citation>
    <scope>NUCLEOTIDE SEQUENCE</scope>
    <source>
        <strain evidence="3">Bigg-433</strain>
    </source>
</reference>
<organism evidence="3 4">
    <name type="scientific">Oryzias melastigma</name>
    <name type="common">Marine medaka</name>
    <dbReference type="NCBI Taxonomy" id="30732"/>
    <lineage>
        <taxon>Eukaryota</taxon>
        <taxon>Metazoa</taxon>
        <taxon>Chordata</taxon>
        <taxon>Craniata</taxon>
        <taxon>Vertebrata</taxon>
        <taxon>Euteleostomi</taxon>
        <taxon>Actinopterygii</taxon>
        <taxon>Neopterygii</taxon>
        <taxon>Teleostei</taxon>
        <taxon>Neoteleostei</taxon>
        <taxon>Acanthomorphata</taxon>
        <taxon>Ovalentaria</taxon>
        <taxon>Atherinomorphae</taxon>
        <taxon>Beloniformes</taxon>
        <taxon>Adrianichthyidae</taxon>
        <taxon>Oryziinae</taxon>
        <taxon>Oryzias</taxon>
    </lineage>
</organism>
<evidence type="ECO:0000256" key="1">
    <source>
        <dbReference type="SAM" id="MobiDB-lite"/>
    </source>
</evidence>
<dbReference type="AlphaFoldDB" id="A0A834C289"/>
<feature type="compositionally biased region" description="Low complexity" evidence="1">
    <location>
        <begin position="30"/>
        <end position="42"/>
    </location>
</feature>
<gene>
    <name evidence="3" type="ORF">FQA47_021798</name>
</gene>
<dbReference type="EMBL" id="WKFB01000547">
    <property type="protein sequence ID" value="KAF6719904.1"/>
    <property type="molecule type" value="Genomic_DNA"/>
</dbReference>
<dbReference type="Proteomes" id="UP000646548">
    <property type="component" value="Unassembled WGS sequence"/>
</dbReference>
<keyword evidence="2" id="KW-0732">Signal</keyword>
<evidence type="ECO:0000256" key="2">
    <source>
        <dbReference type="SAM" id="SignalP"/>
    </source>
</evidence>
<accession>A0A834C289</accession>
<comment type="caution">
    <text evidence="3">The sequence shown here is derived from an EMBL/GenBank/DDBJ whole genome shotgun (WGS) entry which is preliminary data.</text>
</comment>
<protein>
    <submittedName>
        <fullName evidence="3">Uncharacterized protein</fullName>
    </submittedName>
</protein>
<proteinExistence type="predicted"/>
<evidence type="ECO:0000313" key="4">
    <source>
        <dbReference type="Proteomes" id="UP000646548"/>
    </source>
</evidence>
<evidence type="ECO:0000313" key="3">
    <source>
        <dbReference type="EMBL" id="KAF6719904.1"/>
    </source>
</evidence>
<feature type="region of interest" description="Disordered" evidence="1">
    <location>
        <begin position="23"/>
        <end position="43"/>
    </location>
</feature>